<dbReference type="InterPro" id="IPR011762">
    <property type="entry name" value="COA_CT_N"/>
</dbReference>
<evidence type="ECO:0000313" key="4">
    <source>
        <dbReference type="Proteomes" id="UP000315782"/>
    </source>
</evidence>
<organism evidence="3 4">
    <name type="scientific">SAR86 cluster bacterium</name>
    <dbReference type="NCBI Taxonomy" id="2030880"/>
    <lineage>
        <taxon>Bacteria</taxon>
        <taxon>Pseudomonadati</taxon>
        <taxon>Pseudomonadota</taxon>
        <taxon>Gammaproteobacteria</taxon>
        <taxon>SAR86 cluster</taxon>
    </lineage>
</organism>
<name>A0A520MGK8_9GAMM</name>
<evidence type="ECO:0000259" key="1">
    <source>
        <dbReference type="PROSITE" id="PS50980"/>
    </source>
</evidence>
<dbReference type="Proteomes" id="UP000315782">
    <property type="component" value="Unassembled WGS sequence"/>
</dbReference>
<comment type="caution">
    <text evidence="3">The sequence shown here is derived from an EMBL/GenBank/DDBJ whole genome shotgun (WGS) entry which is preliminary data.</text>
</comment>
<dbReference type="InterPro" id="IPR029045">
    <property type="entry name" value="ClpP/crotonase-like_dom_sf"/>
</dbReference>
<reference evidence="3 4" key="1">
    <citation type="submission" date="2019-02" db="EMBL/GenBank/DDBJ databases">
        <title>Prokaryotic population dynamics and viral predation in marine succession experiment using metagenomics: the confinement effect.</title>
        <authorList>
            <person name="Haro-Moreno J.M."/>
            <person name="Rodriguez-Valera F."/>
            <person name="Lopez-Perez M."/>
        </authorList>
    </citation>
    <scope>NUCLEOTIDE SEQUENCE [LARGE SCALE GENOMIC DNA]</scope>
    <source>
        <strain evidence="3">MED-G163</strain>
    </source>
</reference>
<dbReference type="PROSITE" id="PS50980">
    <property type="entry name" value="COA_CT_NTER"/>
    <property type="match status" value="1"/>
</dbReference>
<dbReference type="InterPro" id="IPR011763">
    <property type="entry name" value="COA_CT_C"/>
</dbReference>
<feature type="domain" description="CoA carboxyltransferase C-terminal" evidence="2">
    <location>
        <begin position="301"/>
        <end position="552"/>
    </location>
</feature>
<dbReference type="FunFam" id="3.90.226.10:FF:000030">
    <property type="entry name" value="Acetyl-CoA carboxylase carboxyltransferase subunit"/>
    <property type="match status" value="1"/>
</dbReference>
<dbReference type="SUPFAM" id="SSF52096">
    <property type="entry name" value="ClpP/crotonase"/>
    <property type="match status" value="2"/>
</dbReference>
<dbReference type="FunFam" id="3.90.226.10:FF:000021">
    <property type="entry name" value="Acetyl-CoA carboxylase carboxyltransferase subunit"/>
    <property type="match status" value="1"/>
</dbReference>
<dbReference type="Gene3D" id="3.90.226.10">
    <property type="entry name" value="2-enoyl-CoA Hydratase, Chain A, domain 1"/>
    <property type="match status" value="2"/>
</dbReference>
<dbReference type="EMBL" id="SHBI01000020">
    <property type="protein sequence ID" value="RZO20358.1"/>
    <property type="molecule type" value="Genomic_DNA"/>
</dbReference>
<dbReference type="GO" id="GO:0016874">
    <property type="term" value="F:ligase activity"/>
    <property type="evidence" value="ECO:0007669"/>
    <property type="project" value="InterPro"/>
</dbReference>
<dbReference type="Pfam" id="PF01039">
    <property type="entry name" value="Carboxyl_trans"/>
    <property type="match status" value="1"/>
</dbReference>
<dbReference type="PANTHER" id="PTHR22855:SF46">
    <property type="entry name" value="METHYLCROTONOYL-COA CARBOXYLASE"/>
    <property type="match status" value="1"/>
</dbReference>
<evidence type="ECO:0000313" key="3">
    <source>
        <dbReference type="EMBL" id="RZO20358.1"/>
    </source>
</evidence>
<dbReference type="PANTHER" id="PTHR22855">
    <property type="entry name" value="ACETYL, PROPIONYL, PYRUVATE, AND GLUTACONYL CARBOXYLASE-RELATED"/>
    <property type="match status" value="1"/>
</dbReference>
<sequence>MKKENISPKIKTNLDTKSDQYRVNKEMMLEKLDFLDGLLDLAEIGGGMHHHDRLAKRGKMPVRERVLNVLDQDSPFLEIQPFAAYGTNNYNVGGGCVSGVGIISGIECVIFANDPTVKAGAMTVYVGAKWKRALEIARENKIPFISFVESAGGDLSVGNNKSDTPPIAPSLQQDHFASTGRFFYEMTELSKLRIPVISVVFGSSTAGGAYQPGMSDYNIFIKDQSKAFLAGPPLVKMATGEESDDETLGGAQMHSEVSGLSDYLADDEMDALRICREVVSHLNWSKKGNKPSIESVEPIYEQDELLGILSEDLKSAVDIKEIIARFTDGSRFEEFKPLYGSSLVCGWASVHGYQIGIIGNNGPIYPESAEKGASFIQLCNKRDIPLIFLHNVTGFLVGKDFERQGIIKKGSQLINAVSNSTVPHITFIVGASYGAGTYAMSGQAFNNRFTFLWPTAKIAVMGPEQMAGVMSIVRKAKAKRDGKKFDEKADKQLREMVVDFLEKLSHGLVASSMLTDDGIIDPRDTRDVIGFCLSIVSNNVVKGAKEYGVFRL</sequence>
<protein>
    <submittedName>
        <fullName evidence="3">Acyl-CoA carboxylase subunit beta</fullName>
    </submittedName>
</protein>
<proteinExistence type="predicted"/>
<feature type="domain" description="CoA carboxyltransferase N-terminal" evidence="1">
    <location>
        <begin position="28"/>
        <end position="294"/>
    </location>
</feature>
<dbReference type="InterPro" id="IPR045190">
    <property type="entry name" value="MCCB/AccD1-like"/>
</dbReference>
<dbReference type="AlphaFoldDB" id="A0A520MGK8"/>
<dbReference type="PROSITE" id="PS50989">
    <property type="entry name" value="COA_CT_CTER"/>
    <property type="match status" value="1"/>
</dbReference>
<gene>
    <name evidence="3" type="ORF">EVA96_02970</name>
</gene>
<evidence type="ECO:0000259" key="2">
    <source>
        <dbReference type="PROSITE" id="PS50989"/>
    </source>
</evidence>
<accession>A0A520MGK8</accession>
<dbReference type="InterPro" id="IPR034733">
    <property type="entry name" value="AcCoA_carboxyl_beta"/>
</dbReference>